<dbReference type="GO" id="GO:0005634">
    <property type="term" value="C:nucleus"/>
    <property type="evidence" value="ECO:0007669"/>
    <property type="project" value="UniProtKB-SubCell"/>
</dbReference>
<dbReference type="CDD" id="cd00265">
    <property type="entry name" value="MADS_MEF2_like"/>
    <property type="match status" value="1"/>
</dbReference>
<dbReference type="PRINTS" id="PR00404">
    <property type="entry name" value="MADSDOMAIN"/>
</dbReference>
<dbReference type="SMART" id="SM00432">
    <property type="entry name" value="MADS"/>
    <property type="match status" value="1"/>
</dbReference>
<proteinExistence type="predicted"/>
<evidence type="ECO:0000256" key="4">
    <source>
        <dbReference type="ARBA" id="ARBA00023163"/>
    </source>
</evidence>
<dbReference type="AlphaFoldDB" id="A0AAV0J5F5"/>
<organism evidence="9 10">
    <name type="scientific">Linum tenue</name>
    <dbReference type="NCBI Taxonomy" id="586396"/>
    <lineage>
        <taxon>Eukaryota</taxon>
        <taxon>Viridiplantae</taxon>
        <taxon>Streptophyta</taxon>
        <taxon>Embryophyta</taxon>
        <taxon>Tracheophyta</taxon>
        <taxon>Spermatophyta</taxon>
        <taxon>Magnoliopsida</taxon>
        <taxon>eudicotyledons</taxon>
        <taxon>Gunneridae</taxon>
        <taxon>Pentapetalae</taxon>
        <taxon>rosids</taxon>
        <taxon>fabids</taxon>
        <taxon>Malpighiales</taxon>
        <taxon>Linaceae</taxon>
        <taxon>Linum</taxon>
    </lineage>
</organism>
<dbReference type="SUPFAM" id="SSF55455">
    <property type="entry name" value="SRF-like"/>
    <property type="match status" value="1"/>
</dbReference>
<evidence type="ECO:0000259" key="8">
    <source>
        <dbReference type="PROSITE" id="PS51297"/>
    </source>
</evidence>
<dbReference type="GO" id="GO:0003700">
    <property type="term" value="F:DNA-binding transcription factor activity"/>
    <property type="evidence" value="ECO:0007669"/>
    <property type="project" value="InterPro"/>
</dbReference>
<dbReference type="Proteomes" id="UP001154282">
    <property type="component" value="Unassembled WGS sequence"/>
</dbReference>
<dbReference type="PROSITE" id="PS00350">
    <property type="entry name" value="MADS_BOX_1"/>
    <property type="match status" value="1"/>
</dbReference>
<keyword evidence="3" id="KW-0238">DNA-binding</keyword>
<dbReference type="Pfam" id="PF01486">
    <property type="entry name" value="K-box"/>
    <property type="match status" value="1"/>
</dbReference>
<dbReference type="InterPro" id="IPR050142">
    <property type="entry name" value="MADS-box/MEF2_TF"/>
</dbReference>
<evidence type="ECO:0000256" key="1">
    <source>
        <dbReference type="ARBA" id="ARBA00004123"/>
    </source>
</evidence>
<dbReference type="GO" id="GO:0046983">
    <property type="term" value="F:protein dimerization activity"/>
    <property type="evidence" value="ECO:0007669"/>
    <property type="project" value="InterPro"/>
</dbReference>
<dbReference type="InterPro" id="IPR002487">
    <property type="entry name" value="TF_Kbox"/>
</dbReference>
<dbReference type="GO" id="GO:0000977">
    <property type="term" value="F:RNA polymerase II transcription regulatory region sequence-specific DNA binding"/>
    <property type="evidence" value="ECO:0007669"/>
    <property type="project" value="InterPro"/>
</dbReference>
<dbReference type="Gene3D" id="3.40.1810.10">
    <property type="entry name" value="Transcription factor, MADS-box"/>
    <property type="match status" value="1"/>
</dbReference>
<keyword evidence="10" id="KW-1185">Reference proteome</keyword>
<dbReference type="PANTHER" id="PTHR48019">
    <property type="entry name" value="SERUM RESPONSE FACTOR HOMOLOG"/>
    <property type="match status" value="1"/>
</dbReference>
<dbReference type="EMBL" id="CAMGYJ010000004">
    <property type="protein sequence ID" value="CAI0404128.1"/>
    <property type="molecule type" value="Genomic_DNA"/>
</dbReference>
<feature type="coiled-coil region" evidence="6">
    <location>
        <begin position="92"/>
        <end position="175"/>
    </location>
</feature>
<gene>
    <name evidence="9" type="ORF">LITE_LOCUS12337</name>
</gene>
<dbReference type="PROSITE" id="PS50066">
    <property type="entry name" value="MADS_BOX_2"/>
    <property type="match status" value="1"/>
</dbReference>
<comment type="caution">
    <text evidence="9">The sequence shown here is derived from an EMBL/GenBank/DDBJ whole genome shotgun (WGS) entry which is preliminary data.</text>
</comment>
<dbReference type="InterPro" id="IPR036879">
    <property type="entry name" value="TF_MADSbox_sf"/>
</dbReference>
<reference evidence="9" key="1">
    <citation type="submission" date="2022-08" db="EMBL/GenBank/DDBJ databases">
        <authorList>
            <person name="Gutierrez-Valencia J."/>
        </authorList>
    </citation>
    <scope>NUCLEOTIDE SEQUENCE</scope>
</reference>
<evidence type="ECO:0000256" key="3">
    <source>
        <dbReference type="ARBA" id="ARBA00023125"/>
    </source>
</evidence>
<comment type="subcellular location">
    <subcellularLocation>
        <location evidence="1">Nucleus</location>
    </subcellularLocation>
</comment>
<evidence type="ECO:0000256" key="6">
    <source>
        <dbReference type="SAM" id="Coils"/>
    </source>
</evidence>
<accession>A0AAV0J5F5</accession>
<evidence type="ECO:0000256" key="5">
    <source>
        <dbReference type="ARBA" id="ARBA00023242"/>
    </source>
</evidence>
<name>A0AAV0J5F5_9ROSI</name>
<evidence type="ECO:0000259" key="7">
    <source>
        <dbReference type="PROSITE" id="PS50066"/>
    </source>
</evidence>
<dbReference type="InterPro" id="IPR002100">
    <property type="entry name" value="TF_MADSbox"/>
</dbReference>
<sequence>MGRGKVVLKRIENKVNRQVTFSKRRNGLLKKATELSVLCDAEVALILFSSRGKLSEFGSSGVKKTLLRYRQCNYINNSSQGGNPSAHAGTPFQNLCVEVAKLDEKCEALQRSHRHFQGEDIKTLSAKELLKIERKLDRALSRARQKKTQVLLQKLEELRKMEHDLGEENKQLQIEIKERKSHQVVDEGDHHHGAVVGPTSRKIKMAKDKHKMVQPATAAYAAAPTRFQLAPVAPDDNEAAGGGCNHRTMLGVFNMMDV</sequence>
<evidence type="ECO:0000313" key="9">
    <source>
        <dbReference type="EMBL" id="CAI0404128.1"/>
    </source>
</evidence>
<keyword evidence="6" id="KW-0175">Coiled coil</keyword>
<dbReference type="GO" id="GO:0045944">
    <property type="term" value="P:positive regulation of transcription by RNA polymerase II"/>
    <property type="evidence" value="ECO:0007669"/>
    <property type="project" value="InterPro"/>
</dbReference>
<protein>
    <submittedName>
        <fullName evidence="9">Uncharacterized protein</fullName>
    </submittedName>
</protein>
<evidence type="ECO:0000256" key="2">
    <source>
        <dbReference type="ARBA" id="ARBA00023015"/>
    </source>
</evidence>
<keyword evidence="5" id="KW-0539">Nucleus</keyword>
<keyword evidence="2" id="KW-0805">Transcription regulation</keyword>
<evidence type="ECO:0000313" key="10">
    <source>
        <dbReference type="Proteomes" id="UP001154282"/>
    </source>
</evidence>
<dbReference type="Pfam" id="PF00319">
    <property type="entry name" value="SRF-TF"/>
    <property type="match status" value="1"/>
</dbReference>
<keyword evidence="4" id="KW-0804">Transcription</keyword>
<feature type="domain" description="K-box" evidence="8">
    <location>
        <begin position="92"/>
        <end position="182"/>
    </location>
</feature>
<dbReference type="PROSITE" id="PS51297">
    <property type="entry name" value="K_BOX"/>
    <property type="match status" value="1"/>
</dbReference>
<feature type="domain" description="MADS-box" evidence="7">
    <location>
        <begin position="1"/>
        <end position="61"/>
    </location>
</feature>
<dbReference type="InterPro" id="IPR033896">
    <property type="entry name" value="MEF2-like_N"/>
</dbReference>